<evidence type="ECO:0000313" key="10">
    <source>
        <dbReference type="Proteomes" id="UP000050867"/>
    </source>
</evidence>
<comment type="similarity">
    <text evidence="2">Belongs to the BMP lipoprotein family.</text>
</comment>
<dbReference type="Proteomes" id="UP000050867">
    <property type="component" value="Unassembled WGS sequence"/>
</dbReference>
<evidence type="ECO:0000256" key="2">
    <source>
        <dbReference type="ARBA" id="ARBA00008610"/>
    </source>
</evidence>
<evidence type="ECO:0000259" key="8">
    <source>
        <dbReference type="Pfam" id="PF02608"/>
    </source>
</evidence>
<evidence type="ECO:0000256" key="5">
    <source>
        <dbReference type="ARBA" id="ARBA00023136"/>
    </source>
</evidence>
<dbReference type="PANTHER" id="PTHR34296">
    <property type="entry name" value="TRANSCRIPTIONAL ACTIVATOR PROTEIN MED"/>
    <property type="match status" value="1"/>
</dbReference>
<dbReference type="RefSeq" id="WP_018381980.1">
    <property type="nucleotide sequence ID" value="NZ_LLZU01000038.1"/>
</dbReference>
<organism evidence="9 10">
    <name type="scientific">Wenjunlia vitaminophila</name>
    <name type="common">Streptomyces vitaminophilus</name>
    <dbReference type="NCBI Taxonomy" id="76728"/>
    <lineage>
        <taxon>Bacteria</taxon>
        <taxon>Bacillati</taxon>
        <taxon>Actinomycetota</taxon>
        <taxon>Actinomycetes</taxon>
        <taxon>Kitasatosporales</taxon>
        <taxon>Streptomycetaceae</taxon>
        <taxon>Wenjunlia</taxon>
    </lineage>
</organism>
<reference evidence="9 10" key="1">
    <citation type="submission" date="2015-10" db="EMBL/GenBank/DDBJ databases">
        <title>Draft genome sequence of pyrrolomycin-producing Streptomyces vitaminophilus.</title>
        <authorList>
            <person name="Graham D.E."/>
            <person name="Mahan K.M."/>
            <person name="Klingeman D.M."/>
            <person name="Hettich R.L."/>
            <person name="Parry R.J."/>
        </authorList>
    </citation>
    <scope>NUCLEOTIDE SEQUENCE [LARGE SCALE GENOMIC DNA]</scope>
    <source>
        <strain evidence="9 10">ATCC 31673</strain>
    </source>
</reference>
<dbReference type="PROSITE" id="PS51257">
    <property type="entry name" value="PROKAR_LIPOPROTEIN"/>
    <property type="match status" value="1"/>
</dbReference>
<dbReference type="PANTHER" id="PTHR34296:SF2">
    <property type="entry name" value="ABC TRANSPORTER GUANOSINE-BINDING PROTEIN NUPN"/>
    <property type="match status" value="1"/>
</dbReference>
<comment type="subcellular location">
    <subcellularLocation>
        <location evidence="1">Cell membrane</location>
        <topology evidence="1">Lipid-anchor</topology>
    </subcellularLocation>
</comment>
<feature type="signal peptide" evidence="7">
    <location>
        <begin position="1"/>
        <end position="22"/>
    </location>
</feature>
<protein>
    <submittedName>
        <fullName evidence="9">ABC transporter substrate-binding protein</fullName>
    </submittedName>
</protein>
<keyword evidence="10" id="KW-1185">Reference proteome</keyword>
<dbReference type="OrthoDB" id="9784230at2"/>
<dbReference type="CDD" id="cd06354">
    <property type="entry name" value="PBP1_PrnA-like"/>
    <property type="match status" value="1"/>
</dbReference>
<feature type="chain" id="PRO_5039076252" evidence="7">
    <location>
        <begin position="23"/>
        <end position="349"/>
    </location>
</feature>
<dbReference type="InterPro" id="IPR050957">
    <property type="entry name" value="BMP_lipoprotein"/>
</dbReference>
<dbReference type="AlphaFoldDB" id="A0A0T6LLG9"/>
<dbReference type="InterPro" id="IPR003760">
    <property type="entry name" value="PnrA-like"/>
</dbReference>
<keyword evidence="4 7" id="KW-0732">Signal</keyword>
<sequence>MRQVTKLAAVTIAGALALTATACGGSSSDDSGSKDKGIGLAFDVGGRGDNSFNDASYAGMEKAMKEFDIKGKALTPRDGESEDDKVQRLTQLAKEGYNPVIGVGAVYSKSVKKVADQFPKTSFAVVDASDNTGDNIANLVFTEEQSSFLVGMAAALETKTGKVGFIGGVKMPLIEKFEAGYRQGVEYAKPGTKVLVKYLASPPNYSKGFGDPAEGANAAKGQLDSGADVIYSAAGASGDGAIKTISQAKNKWAIGVDQDQYNQKSLAAYKNVILTSATKNCSGAVYDFIKSVVEDKKPMTGVHEFSLKDDGVGFSVSNPDFAAKKETVTKIEAAKEKIISGELKVNDKP</sequence>
<proteinExistence type="inferred from homology"/>
<name>A0A0T6LLG9_WENVI</name>
<dbReference type="STRING" id="76728.AQ490_09045"/>
<dbReference type="SUPFAM" id="SSF53822">
    <property type="entry name" value="Periplasmic binding protein-like I"/>
    <property type="match status" value="1"/>
</dbReference>
<dbReference type="Gene3D" id="3.40.50.2300">
    <property type="match status" value="2"/>
</dbReference>
<keyword evidence="6" id="KW-0449">Lipoprotein</keyword>
<evidence type="ECO:0000256" key="3">
    <source>
        <dbReference type="ARBA" id="ARBA00022475"/>
    </source>
</evidence>
<evidence type="ECO:0000313" key="9">
    <source>
        <dbReference type="EMBL" id="KRV46912.1"/>
    </source>
</evidence>
<evidence type="ECO:0000256" key="6">
    <source>
        <dbReference type="ARBA" id="ARBA00023288"/>
    </source>
</evidence>
<gene>
    <name evidence="9" type="ORF">AQ490_09045</name>
</gene>
<evidence type="ECO:0000256" key="7">
    <source>
        <dbReference type="SAM" id="SignalP"/>
    </source>
</evidence>
<accession>A0A0T6LLG9</accession>
<dbReference type="EMBL" id="LLZU01000038">
    <property type="protein sequence ID" value="KRV46912.1"/>
    <property type="molecule type" value="Genomic_DNA"/>
</dbReference>
<feature type="domain" description="ABC transporter substrate-binding protein PnrA-like" evidence="8">
    <location>
        <begin position="42"/>
        <end position="347"/>
    </location>
</feature>
<keyword evidence="5" id="KW-0472">Membrane</keyword>
<evidence type="ECO:0000256" key="1">
    <source>
        <dbReference type="ARBA" id="ARBA00004193"/>
    </source>
</evidence>
<keyword evidence="3" id="KW-1003">Cell membrane</keyword>
<dbReference type="eggNOG" id="COG1744">
    <property type="taxonomic scope" value="Bacteria"/>
</dbReference>
<comment type="caution">
    <text evidence="9">The sequence shown here is derived from an EMBL/GenBank/DDBJ whole genome shotgun (WGS) entry which is preliminary data.</text>
</comment>
<dbReference type="InterPro" id="IPR028082">
    <property type="entry name" value="Peripla_BP_I"/>
</dbReference>
<evidence type="ECO:0000256" key="4">
    <source>
        <dbReference type="ARBA" id="ARBA00022729"/>
    </source>
</evidence>
<dbReference type="Pfam" id="PF02608">
    <property type="entry name" value="Bmp"/>
    <property type="match status" value="1"/>
</dbReference>
<dbReference type="GO" id="GO:0005886">
    <property type="term" value="C:plasma membrane"/>
    <property type="evidence" value="ECO:0007669"/>
    <property type="project" value="UniProtKB-SubCell"/>
</dbReference>